<proteinExistence type="predicted"/>
<dbReference type="AlphaFoldDB" id="A0A0C3JMF8"/>
<dbReference type="InParanoid" id="A0A0C3JMF8"/>
<organism evidence="2 3">
    <name type="scientific">Pisolithus tinctorius Marx 270</name>
    <dbReference type="NCBI Taxonomy" id="870435"/>
    <lineage>
        <taxon>Eukaryota</taxon>
        <taxon>Fungi</taxon>
        <taxon>Dikarya</taxon>
        <taxon>Basidiomycota</taxon>
        <taxon>Agaricomycotina</taxon>
        <taxon>Agaricomycetes</taxon>
        <taxon>Agaricomycetidae</taxon>
        <taxon>Boletales</taxon>
        <taxon>Sclerodermatineae</taxon>
        <taxon>Pisolithaceae</taxon>
        <taxon>Pisolithus</taxon>
    </lineage>
</organism>
<feature type="chain" id="PRO_5002175490" evidence="1">
    <location>
        <begin position="23"/>
        <end position="210"/>
    </location>
</feature>
<evidence type="ECO:0000256" key="1">
    <source>
        <dbReference type="SAM" id="SignalP"/>
    </source>
</evidence>
<reference evidence="2 3" key="1">
    <citation type="submission" date="2014-04" db="EMBL/GenBank/DDBJ databases">
        <authorList>
            <consortium name="DOE Joint Genome Institute"/>
            <person name="Kuo A."/>
            <person name="Kohler A."/>
            <person name="Costa M.D."/>
            <person name="Nagy L.G."/>
            <person name="Floudas D."/>
            <person name="Copeland A."/>
            <person name="Barry K.W."/>
            <person name="Cichocki N."/>
            <person name="Veneault-Fourrey C."/>
            <person name="LaButti K."/>
            <person name="Lindquist E.A."/>
            <person name="Lipzen A."/>
            <person name="Lundell T."/>
            <person name="Morin E."/>
            <person name="Murat C."/>
            <person name="Sun H."/>
            <person name="Tunlid A."/>
            <person name="Henrissat B."/>
            <person name="Grigoriev I.V."/>
            <person name="Hibbett D.S."/>
            <person name="Martin F."/>
            <person name="Nordberg H.P."/>
            <person name="Cantor M.N."/>
            <person name="Hua S.X."/>
        </authorList>
    </citation>
    <scope>NUCLEOTIDE SEQUENCE [LARGE SCALE GENOMIC DNA]</scope>
    <source>
        <strain evidence="2 3">Marx 270</strain>
    </source>
</reference>
<dbReference type="Proteomes" id="UP000054217">
    <property type="component" value="Unassembled WGS sequence"/>
</dbReference>
<dbReference type="HOGENOM" id="CLU_1310575_0_0_1"/>
<evidence type="ECO:0000313" key="2">
    <source>
        <dbReference type="EMBL" id="KIO10328.1"/>
    </source>
</evidence>
<protein>
    <submittedName>
        <fullName evidence="2">Uncharacterized protein</fullName>
    </submittedName>
</protein>
<name>A0A0C3JMF8_PISTI</name>
<keyword evidence="1" id="KW-0732">Signal</keyword>
<feature type="signal peptide" evidence="1">
    <location>
        <begin position="1"/>
        <end position="22"/>
    </location>
</feature>
<keyword evidence="3" id="KW-1185">Reference proteome</keyword>
<dbReference type="EMBL" id="KN831952">
    <property type="protein sequence ID" value="KIO10328.1"/>
    <property type="molecule type" value="Genomic_DNA"/>
</dbReference>
<sequence>MANRVRMTVLTIVQVLASSSFSRHTVSPAPGEVASVWPSRVSAAIPPRAPKRHVSLRDFSHKIVTHRRPAPPDCELGRQERPPNFHTNIFTKTFFSTIAIATLFAASASAICPPDWQPHKHYGVCECHQQFQATHDGTCIHCRPLFQGRTRAQLASPTAAQPPSFSSVYTSMASTMLAAPTSTPVLAPGLLPKRWPLTVSKPPNLGLYIL</sequence>
<accession>A0A0C3JMF8</accession>
<evidence type="ECO:0000313" key="3">
    <source>
        <dbReference type="Proteomes" id="UP000054217"/>
    </source>
</evidence>
<reference evidence="3" key="2">
    <citation type="submission" date="2015-01" db="EMBL/GenBank/DDBJ databases">
        <title>Evolutionary Origins and Diversification of the Mycorrhizal Mutualists.</title>
        <authorList>
            <consortium name="DOE Joint Genome Institute"/>
            <consortium name="Mycorrhizal Genomics Consortium"/>
            <person name="Kohler A."/>
            <person name="Kuo A."/>
            <person name="Nagy L.G."/>
            <person name="Floudas D."/>
            <person name="Copeland A."/>
            <person name="Barry K.W."/>
            <person name="Cichocki N."/>
            <person name="Veneault-Fourrey C."/>
            <person name="LaButti K."/>
            <person name="Lindquist E.A."/>
            <person name="Lipzen A."/>
            <person name="Lundell T."/>
            <person name="Morin E."/>
            <person name="Murat C."/>
            <person name="Riley R."/>
            <person name="Ohm R."/>
            <person name="Sun H."/>
            <person name="Tunlid A."/>
            <person name="Henrissat B."/>
            <person name="Grigoriev I.V."/>
            <person name="Hibbett D.S."/>
            <person name="Martin F."/>
        </authorList>
    </citation>
    <scope>NUCLEOTIDE SEQUENCE [LARGE SCALE GENOMIC DNA]</scope>
    <source>
        <strain evidence="3">Marx 270</strain>
    </source>
</reference>
<gene>
    <name evidence="2" type="ORF">M404DRAFT_902889</name>
</gene>